<sequence>MDKRIEGTAAGVPFVALGPAEGAAPLVVTWHLMPGSAEQMASALPMGELHAWKVHFDLPMFGKRQLEGGFAEFFRLASEDNVLNVVEPVTEQAAAEFPAAVEELRKRLSISDGPVGVVGGSAGGAVAYEVLTRAEVDIAAGALVNPVTQLPPVVAANERRFEVTYTWTEASRAVADRYDFVRRAGEFKHDLLLVIGEDDDISITEPAAALHSALTDAELVLVPGLAHEVYDEAGAPTASAGAVDKLLTEWFQRHL</sequence>
<reference evidence="2 3" key="1">
    <citation type="submission" date="2016-10" db="EMBL/GenBank/DDBJ databases">
        <authorList>
            <person name="de Groot N.N."/>
        </authorList>
    </citation>
    <scope>NUCLEOTIDE SEQUENCE [LARGE SCALE GENOMIC DNA]</scope>
    <source>
        <strain evidence="2 3">CPCC 202699</strain>
    </source>
</reference>
<keyword evidence="3" id="KW-1185">Reference proteome</keyword>
<dbReference type="EMBL" id="FNON01000012">
    <property type="protein sequence ID" value="SDZ31776.1"/>
    <property type="molecule type" value="Genomic_DNA"/>
</dbReference>
<dbReference type="Proteomes" id="UP000199515">
    <property type="component" value="Unassembled WGS sequence"/>
</dbReference>
<accession>A0A1H3S197</accession>
<feature type="domain" description="Peptidase S9 prolyl oligopeptidase catalytic" evidence="1">
    <location>
        <begin position="94"/>
        <end position="255"/>
    </location>
</feature>
<dbReference type="AlphaFoldDB" id="A0A1H3S197"/>
<dbReference type="GO" id="GO:0006508">
    <property type="term" value="P:proteolysis"/>
    <property type="evidence" value="ECO:0007669"/>
    <property type="project" value="InterPro"/>
</dbReference>
<dbReference type="OrthoDB" id="6059224at2"/>
<dbReference type="RefSeq" id="WP_091298530.1">
    <property type="nucleotide sequence ID" value="NZ_FNON01000012.1"/>
</dbReference>
<dbReference type="InterPro" id="IPR001375">
    <property type="entry name" value="Peptidase_S9_cat"/>
</dbReference>
<dbReference type="InterPro" id="IPR029058">
    <property type="entry name" value="AB_hydrolase_fold"/>
</dbReference>
<name>A0A1H3S197_9PSEU</name>
<evidence type="ECO:0000313" key="3">
    <source>
        <dbReference type="Proteomes" id="UP000199515"/>
    </source>
</evidence>
<dbReference type="Pfam" id="PF00326">
    <property type="entry name" value="Peptidase_S9"/>
    <property type="match status" value="1"/>
</dbReference>
<evidence type="ECO:0000259" key="1">
    <source>
        <dbReference type="Pfam" id="PF00326"/>
    </source>
</evidence>
<dbReference type="Gene3D" id="3.40.50.1820">
    <property type="entry name" value="alpha/beta hydrolase"/>
    <property type="match status" value="1"/>
</dbReference>
<evidence type="ECO:0000313" key="2">
    <source>
        <dbReference type="EMBL" id="SDZ31776.1"/>
    </source>
</evidence>
<protein>
    <submittedName>
        <fullName evidence="2">Prolyl oligopeptidase family protein</fullName>
    </submittedName>
</protein>
<proteinExistence type="predicted"/>
<dbReference type="GO" id="GO:0008236">
    <property type="term" value="F:serine-type peptidase activity"/>
    <property type="evidence" value="ECO:0007669"/>
    <property type="project" value="InterPro"/>
</dbReference>
<gene>
    <name evidence="2" type="ORF">SAMN05421504_112159</name>
</gene>
<dbReference type="STRING" id="589385.SAMN05421504_112159"/>
<organism evidence="2 3">
    <name type="scientific">Amycolatopsis xylanica</name>
    <dbReference type="NCBI Taxonomy" id="589385"/>
    <lineage>
        <taxon>Bacteria</taxon>
        <taxon>Bacillati</taxon>
        <taxon>Actinomycetota</taxon>
        <taxon>Actinomycetes</taxon>
        <taxon>Pseudonocardiales</taxon>
        <taxon>Pseudonocardiaceae</taxon>
        <taxon>Amycolatopsis</taxon>
    </lineage>
</organism>
<dbReference type="SUPFAM" id="SSF53474">
    <property type="entry name" value="alpha/beta-Hydrolases"/>
    <property type="match status" value="1"/>
</dbReference>